<evidence type="ECO:0000313" key="9">
    <source>
        <dbReference type="EMBL" id="PST82865.1"/>
    </source>
</evidence>
<evidence type="ECO:0000256" key="6">
    <source>
        <dbReference type="SAM" id="SignalP"/>
    </source>
</evidence>
<accession>A0A2T3HK81</accession>
<name>A0A2T3HK81_9SPHI</name>
<evidence type="ECO:0000256" key="5">
    <source>
        <dbReference type="ARBA" id="ARBA00023237"/>
    </source>
</evidence>
<dbReference type="OrthoDB" id="9792139at2"/>
<evidence type="ECO:0000256" key="2">
    <source>
        <dbReference type="ARBA" id="ARBA00006275"/>
    </source>
</evidence>
<feature type="domain" description="SusD-like N-terminal" evidence="8">
    <location>
        <begin position="91"/>
        <end position="215"/>
    </location>
</feature>
<dbReference type="InterPro" id="IPR011990">
    <property type="entry name" value="TPR-like_helical_dom_sf"/>
</dbReference>
<evidence type="ECO:0008006" key="11">
    <source>
        <dbReference type="Google" id="ProtNLM"/>
    </source>
</evidence>
<comment type="similarity">
    <text evidence="2">Belongs to the SusD family.</text>
</comment>
<evidence type="ECO:0000256" key="1">
    <source>
        <dbReference type="ARBA" id="ARBA00004442"/>
    </source>
</evidence>
<evidence type="ECO:0000259" key="7">
    <source>
        <dbReference type="Pfam" id="PF07980"/>
    </source>
</evidence>
<feature type="domain" description="RagB/SusD" evidence="7">
    <location>
        <begin position="269"/>
        <end position="550"/>
    </location>
</feature>
<evidence type="ECO:0000256" key="3">
    <source>
        <dbReference type="ARBA" id="ARBA00022729"/>
    </source>
</evidence>
<dbReference type="SUPFAM" id="SSF48452">
    <property type="entry name" value="TPR-like"/>
    <property type="match status" value="1"/>
</dbReference>
<protein>
    <recommendedName>
        <fullName evidence="11">RagB/SusD family nutrient uptake outer membrane protein</fullName>
    </recommendedName>
</protein>
<dbReference type="AlphaFoldDB" id="A0A2T3HK81"/>
<comment type="subcellular location">
    <subcellularLocation>
        <location evidence="1">Cell outer membrane</location>
    </subcellularLocation>
</comment>
<dbReference type="Gene3D" id="1.25.40.390">
    <property type="match status" value="1"/>
</dbReference>
<dbReference type="Proteomes" id="UP000240912">
    <property type="component" value="Unassembled WGS sequence"/>
</dbReference>
<gene>
    <name evidence="9" type="ORF">C7T94_09525</name>
</gene>
<keyword evidence="4" id="KW-0472">Membrane</keyword>
<dbReference type="EMBL" id="PYLS01000005">
    <property type="protein sequence ID" value="PST82865.1"/>
    <property type="molecule type" value="Genomic_DNA"/>
</dbReference>
<keyword evidence="3 6" id="KW-0732">Signal</keyword>
<feature type="chain" id="PRO_5015655691" description="RagB/SusD family nutrient uptake outer membrane protein" evidence="6">
    <location>
        <begin position="23"/>
        <end position="550"/>
    </location>
</feature>
<dbReference type="InterPro" id="IPR033985">
    <property type="entry name" value="SusD-like_N"/>
</dbReference>
<reference evidence="9 10" key="1">
    <citation type="submission" date="2018-03" db="EMBL/GenBank/DDBJ databases">
        <authorList>
            <person name="Keele B.F."/>
        </authorList>
    </citation>
    <scope>NUCLEOTIDE SEQUENCE [LARGE SCALE GENOMIC DNA]</scope>
    <source>
        <strain evidence="9 10">YL28-9</strain>
    </source>
</reference>
<dbReference type="GO" id="GO:0009279">
    <property type="term" value="C:cell outer membrane"/>
    <property type="evidence" value="ECO:0007669"/>
    <property type="project" value="UniProtKB-SubCell"/>
</dbReference>
<sequence length="550" mass="61332">MKKIKYYLFLFLAAGITSCSLHEDLVDVPTPGQIRTESDVKTLIAGSYSFLSSSPAFKFQGMSMLVLCADDIYSPGAGDFTAYANRTYDGNNTAPFWNQLFFTIGNANNLIDAMDRLNLDAAFERRVYGEAYFLRAFAYYYLVRLYGGVPLRTESLQIDSQFYLPRNTVDEVYAQIFKDFKAAAERLPLQTAVSVDETGRATKGAAQAILAQAYLTYGNKLALKGGSGTAHYQQASLYADSVINSGAYSLLDNYADLFDVGKENGAYREVIFGVRFSRDNQRTGQNSKGSEFASRFGVSQITNTSGGDNTGALRPMHWFFDYYNNSPEYKGDYRIERTFVSRGLNVPQNKYFVTYPNIPSGTDGTIATPVLAKYQDPQGKDARNNENDFFVIRLAEVYLIKAEAENELNGPTTAAYTAFNQVRTRARKANGTARTIPANLAAGLSKSQFRMKVFDERGLELTGEGQRWFDLVRMQSPVNAAQTMFEYQFLTVLPAKPKVLPTYMAAQRKWSNTDAVYADALKVTVRHLLFPVPSVELLQNPAFGPQNPGW</sequence>
<evidence type="ECO:0000259" key="8">
    <source>
        <dbReference type="Pfam" id="PF14322"/>
    </source>
</evidence>
<dbReference type="Pfam" id="PF14322">
    <property type="entry name" value="SusD-like_3"/>
    <property type="match status" value="1"/>
</dbReference>
<evidence type="ECO:0000256" key="4">
    <source>
        <dbReference type="ARBA" id="ARBA00023136"/>
    </source>
</evidence>
<proteinExistence type="inferred from homology"/>
<dbReference type="InterPro" id="IPR012944">
    <property type="entry name" value="SusD_RagB_dom"/>
</dbReference>
<feature type="signal peptide" evidence="6">
    <location>
        <begin position="1"/>
        <end position="22"/>
    </location>
</feature>
<dbReference type="CDD" id="cd08977">
    <property type="entry name" value="SusD"/>
    <property type="match status" value="1"/>
</dbReference>
<comment type="caution">
    <text evidence="9">The sequence shown here is derived from an EMBL/GenBank/DDBJ whole genome shotgun (WGS) entry which is preliminary data.</text>
</comment>
<evidence type="ECO:0000313" key="10">
    <source>
        <dbReference type="Proteomes" id="UP000240912"/>
    </source>
</evidence>
<dbReference type="RefSeq" id="WP_107215123.1">
    <property type="nucleotide sequence ID" value="NZ_KZ686269.1"/>
</dbReference>
<organism evidence="9 10">
    <name type="scientific">Pedobacter yulinensis</name>
    <dbReference type="NCBI Taxonomy" id="2126353"/>
    <lineage>
        <taxon>Bacteria</taxon>
        <taxon>Pseudomonadati</taxon>
        <taxon>Bacteroidota</taxon>
        <taxon>Sphingobacteriia</taxon>
        <taxon>Sphingobacteriales</taxon>
        <taxon>Sphingobacteriaceae</taxon>
        <taxon>Pedobacter</taxon>
    </lineage>
</organism>
<keyword evidence="5" id="KW-0998">Cell outer membrane</keyword>
<dbReference type="Pfam" id="PF07980">
    <property type="entry name" value="SusD_RagB"/>
    <property type="match status" value="1"/>
</dbReference>
<dbReference type="PROSITE" id="PS51257">
    <property type="entry name" value="PROKAR_LIPOPROTEIN"/>
    <property type="match status" value="1"/>
</dbReference>
<keyword evidence="10" id="KW-1185">Reference proteome</keyword>